<sequence>MGHSNSTCCSRKRKTNERVLMLGLDDAGKSKSLYYMKLNQEIKTLPTLGFNVEQIELDRTNVIIWEVGGHKKSRAQWHHYYSNTIGLIYVVDSSDTHRMEESCKEFLGVIQHPEMQGVPVLILANKQDLSSAISTAAISDYFMLDTTLKDRNWFILSVSSVSGYGFNEALTLLNALVTEFRKRKSSRRKREELTEIKQS</sequence>
<evidence type="ECO:0000256" key="5">
    <source>
        <dbReference type="PIRSR" id="PIRSR606689-2"/>
    </source>
</evidence>
<keyword evidence="5" id="KW-0479">Metal-binding</keyword>
<dbReference type="GO" id="GO:0030010">
    <property type="term" value="P:establishment of cell polarity"/>
    <property type="evidence" value="ECO:0007669"/>
    <property type="project" value="UniProtKB-ARBA"/>
</dbReference>
<dbReference type="OrthoDB" id="2011769at2759"/>
<reference evidence="7" key="1">
    <citation type="submission" date="2015-07" db="EMBL/GenBank/DDBJ databases">
        <title>MeaNS - Measles Nucleotide Surveillance Program.</title>
        <authorList>
            <person name="Tran T."/>
            <person name="Druce J."/>
        </authorList>
    </citation>
    <scope>NUCLEOTIDE SEQUENCE</scope>
    <source>
        <strain evidence="7">UCB-OBI-ISO-001</strain>
        <tissue evidence="7">Gonad</tissue>
    </source>
</reference>
<dbReference type="OMA" id="RMEESCK"/>
<dbReference type="PRINTS" id="PR00328">
    <property type="entry name" value="SAR1GTPBP"/>
</dbReference>
<dbReference type="KEGG" id="obi:106879365"/>
<dbReference type="SMART" id="SM00177">
    <property type="entry name" value="ARF"/>
    <property type="match status" value="1"/>
</dbReference>
<evidence type="ECO:0000256" key="2">
    <source>
        <dbReference type="ARBA" id="ARBA00022741"/>
    </source>
</evidence>
<proteinExistence type="inferred from homology"/>
<dbReference type="GO" id="GO:0003924">
    <property type="term" value="F:GTPase activity"/>
    <property type="evidence" value="ECO:0007669"/>
    <property type="project" value="InterPro"/>
</dbReference>
<accession>A0A0L8G510</accession>
<dbReference type="GO" id="GO:0046872">
    <property type="term" value="F:metal ion binding"/>
    <property type="evidence" value="ECO:0007669"/>
    <property type="project" value="UniProtKB-KW"/>
</dbReference>
<evidence type="ECO:0000256" key="4">
    <source>
        <dbReference type="PIRSR" id="PIRSR606689-1"/>
    </source>
</evidence>
<dbReference type="NCBIfam" id="TIGR00231">
    <property type="entry name" value="small_GTP"/>
    <property type="match status" value="1"/>
</dbReference>
<feature type="binding site" evidence="4">
    <location>
        <begin position="125"/>
        <end position="128"/>
    </location>
    <ligand>
        <name>GTP</name>
        <dbReference type="ChEBI" id="CHEBI:37565"/>
    </ligand>
</feature>
<dbReference type="SUPFAM" id="SSF52540">
    <property type="entry name" value="P-loop containing nucleoside triphosphate hydrolases"/>
    <property type="match status" value="1"/>
</dbReference>
<dbReference type="AlphaFoldDB" id="A0A0L8G510"/>
<dbReference type="CDD" id="cd00878">
    <property type="entry name" value="Arf_Arl"/>
    <property type="match status" value="1"/>
</dbReference>
<feature type="binding site" evidence="4">
    <location>
        <position position="69"/>
    </location>
    <ligand>
        <name>GTP</name>
        <dbReference type="ChEBI" id="CHEBI:37565"/>
    </ligand>
</feature>
<feature type="binding site" evidence="5">
    <location>
        <position position="47"/>
    </location>
    <ligand>
        <name>Mg(2+)</name>
        <dbReference type="ChEBI" id="CHEBI:18420"/>
    </ligand>
</feature>
<evidence type="ECO:0000256" key="3">
    <source>
        <dbReference type="ARBA" id="ARBA00023134"/>
    </source>
</evidence>
<feature type="binding site" evidence="4">
    <location>
        <begin position="23"/>
        <end position="30"/>
    </location>
    <ligand>
        <name>GTP</name>
        <dbReference type="ChEBI" id="CHEBI:37565"/>
    </ligand>
</feature>
<dbReference type="InterPro" id="IPR006689">
    <property type="entry name" value="Small_GTPase_ARF/SAR"/>
</dbReference>
<comment type="similarity">
    <text evidence="1 6">Belongs to the small GTPase superfamily. Arf family.</text>
</comment>
<dbReference type="InterPro" id="IPR027417">
    <property type="entry name" value="P-loop_NTPase"/>
</dbReference>
<keyword evidence="3 4" id="KW-0342">GTP-binding</keyword>
<gene>
    <name evidence="7" type="ORF">OCBIM_22000785mg</name>
</gene>
<dbReference type="GO" id="GO:0005525">
    <property type="term" value="F:GTP binding"/>
    <property type="evidence" value="ECO:0007669"/>
    <property type="project" value="UniProtKB-KW"/>
</dbReference>
<evidence type="ECO:0000256" key="1">
    <source>
        <dbReference type="ARBA" id="ARBA00010290"/>
    </source>
</evidence>
<dbReference type="STRING" id="37653.A0A0L8G510"/>
<feature type="binding site" evidence="5">
    <location>
        <position position="30"/>
    </location>
    <ligand>
        <name>Mg(2+)</name>
        <dbReference type="ChEBI" id="CHEBI:18420"/>
    </ligand>
</feature>
<dbReference type="FunFam" id="3.40.50.300:FF:000412">
    <property type="entry name" value="ADP-ribosylation factor 1"/>
    <property type="match status" value="1"/>
</dbReference>
<keyword evidence="5" id="KW-0460">Magnesium</keyword>
<evidence type="ECO:0000256" key="6">
    <source>
        <dbReference type="RuleBase" id="RU003925"/>
    </source>
</evidence>
<organism evidence="7">
    <name type="scientific">Octopus bimaculoides</name>
    <name type="common">California two-spotted octopus</name>
    <dbReference type="NCBI Taxonomy" id="37653"/>
    <lineage>
        <taxon>Eukaryota</taxon>
        <taxon>Metazoa</taxon>
        <taxon>Spiralia</taxon>
        <taxon>Lophotrochozoa</taxon>
        <taxon>Mollusca</taxon>
        <taxon>Cephalopoda</taxon>
        <taxon>Coleoidea</taxon>
        <taxon>Octopodiformes</taxon>
        <taxon>Octopoda</taxon>
        <taxon>Incirrata</taxon>
        <taxon>Octopodidae</taxon>
        <taxon>Octopus</taxon>
    </lineage>
</organism>
<dbReference type="EMBL" id="KQ424065">
    <property type="protein sequence ID" value="KOF71650.1"/>
    <property type="molecule type" value="Genomic_DNA"/>
</dbReference>
<dbReference type="InterPro" id="IPR005225">
    <property type="entry name" value="Small_GTP-bd"/>
</dbReference>
<dbReference type="Gene3D" id="3.40.50.300">
    <property type="entry name" value="P-loop containing nucleotide triphosphate hydrolases"/>
    <property type="match status" value="1"/>
</dbReference>
<dbReference type="Pfam" id="PF00025">
    <property type="entry name" value="Arf"/>
    <property type="match status" value="1"/>
</dbReference>
<evidence type="ECO:0000313" key="7">
    <source>
        <dbReference type="EMBL" id="KOF71650.1"/>
    </source>
</evidence>
<protein>
    <submittedName>
        <fullName evidence="7">Uncharacterized protein</fullName>
    </submittedName>
</protein>
<dbReference type="SMART" id="SM00178">
    <property type="entry name" value="SAR"/>
    <property type="match status" value="1"/>
</dbReference>
<keyword evidence="2 4" id="KW-0547">Nucleotide-binding</keyword>
<dbReference type="PANTHER" id="PTHR11711">
    <property type="entry name" value="ADP RIBOSYLATION FACTOR-RELATED"/>
    <property type="match status" value="1"/>
</dbReference>
<name>A0A0L8G510_OCTBM</name>
<dbReference type="InterPro" id="IPR024156">
    <property type="entry name" value="Small_GTPase_ARF"/>
</dbReference>
<dbReference type="PROSITE" id="PS51417">
    <property type="entry name" value="ARF"/>
    <property type="match status" value="1"/>
</dbReference>